<name>A0A2C9UIW5_MANES</name>
<dbReference type="Gramene" id="Manes.14G049801.1.v8.1">
    <property type="protein sequence ID" value="Manes.14G049801.1.v8.1.CDS.1"/>
    <property type="gene ID" value="Manes.14G049801.v8.1"/>
</dbReference>
<sequence>MESKHMLVMSLYQAAKPSSSTQYVKPYLSSSVASAGVYDGVQHNPSKDKNSYSYSGIGYNSYGYDERIDEKAANYISSVRERFRVHD</sequence>
<dbReference type="EMBL" id="CM004400">
    <property type="protein sequence ID" value="OAY30669.1"/>
    <property type="molecule type" value="Genomic_DNA"/>
</dbReference>
<evidence type="ECO:0000313" key="1">
    <source>
        <dbReference type="EMBL" id="OAY30669.1"/>
    </source>
</evidence>
<reference evidence="2" key="1">
    <citation type="journal article" date="2016" name="Nat. Biotechnol.">
        <title>Sequencing wild and cultivated cassava and related species reveals extensive interspecific hybridization and genetic diversity.</title>
        <authorList>
            <person name="Bredeson J.V."/>
            <person name="Lyons J.B."/>
            <person name="Prochnik S.E."/>
            <person name="Wu G.A."/>
            <person name="Ha C.M."/>
            <person name="Edsinger-Gonzales E."/>
            <person name="Grimwood J."/>
            <person name="Schmutz J."/>
            <person name="Rabbi I.Y."/>
            <person name="Egesi C."/>
            <person name="Nauluvula P."/>
            <person name="Lebot V."/>
            <person name="Ndunguru J."/>
            <person name="Mkamilo G."/>
            <person name="Bart R.S."/>
            <person name="Setter T.L."/>
            <person name="Gleadow R.M."/>
            <person name="Kulakow P."/>
            <person name="Ferguson M.E."/>
            <person name="Rounsley S."/>
            <person name="Rokhsar D.S."/>
        </authorList>
    </citation>
    <scope>NUCLEOTIDE SEQUENCE [LARGE SCALE GENOMIC DNA]</scope>
    <source>
        <strain evidence="2">cv. AM560-2</strain>
    </source>
</reference>
<protein>
    <submittedName>
        <fullName evidence="1">Uncharacterized protein</fullName>
    </submittedName>
</protein>
<accession>A0A2C9UIW5</accession>
<gene>
    <name evidence="1" type="ORF">MANES_14G049801v8</name>
</gene>
<dbReference type="Proteomes" id="UP000091857">
    <property type="component" value="Chromosome 14"/>
</dbReference>
<keyword evidence="2" id="KW-1185">Reference proteome</keyword>
<proteinExistence type="predicted"/>
<dbReference type="AlphaFoldDB" id="A0A2C9UIW5"/>
<organism evidence="1 2">
    <name type="scientific">Manihot esculenta</name>
    <name type="common">Cassava</name>
    <name type="synonym">Jatropha manihot</name>
    <dbReference type="NCBI Taxonomy" id="3983"/>
    <lineage>
        <taxon>Eukaryota</taxon>
        <taxon>Viridiplantae</taxon>
        <taxon>Streptophyta</taxon>
        <taxon>Embryophyta</taxon>
        <taxon>Tracheophyta</taxon>
        <taxon>Spermatophyta</taxon>
        <taxon>Magnoliopsida</taxon>
        <taxon>eudicotyledons</taxon>
        <taxon>Gunneridae</taxon>
        <taxon>Pentapetalae</taxon>
        <taxon>rosids</taxon>
        <taxon>fabids</taxon>
        <taxon>Malpighiales</taxon>
        <taxon>Euphorbiaceae</taxon>
        <taxon>Crotonoideae</taxon>
        <taxon>Manihoteae</taxon>
        <taxon>Manihot</taxon>
    </lineage>
</organism>
<dbReference type="PANTHER" id="PTHR36030:SF1">
    <property type="entry name" value="CALMODULIN-BINDING DOMAIN-CONTAINING PROTEIN"/>
    <property type="match status" value="1"/>
</dbReference>
<comment type="caution">
    <text evidence="1">The sequence shown here is derived from an EMBL/GenBank/DDBJ whole genome shotgun (WGS) entry which is preliminary data.</text>
</comment>
<evidence type="ECO:0000313" key="2">
    <source>
        <dbReference type="Proteomes" id="UP000091857"/>
    </source>
</evidence>
<dbReference type="PANTHER" id="PTHR36030">
    <property type="entry name" value="CALMODULIN-BINDING DOMAIN-CONTAINING PROTEIN"/>
    <property type="match status" value="1"/>
</dbReference>